<dbReference type="Proteomes" id="UP000286715">
    <property type="component" value="Unassembled WGS sequence"/>
</dbReference>
<dbReference type="AlphaFoldDB" id="A0A401XKB6"/>
<evidence type="ECO:0000256" key="1">
    <source>
        <dbReference type="SAM" id="Phobius"/>
    </source>
</evidence>
<gene>
    <name evidence="2" type="ORF">JCM31826_09150</name>
</gene>
<proteinExistence type="predicted"/>
<evidence type="ECO:0008006" key="4">
    <source>
        <dbReference type="Google" id="ProtNLM"/>
    </source>
</evidence>
<organism evidence="2 3">
    <name type="scientific">Thermaurantimonas aggregans</name>
    <dbReference type="NCBI Taxonomy" id="2173829"/>
    <lineage>
        <taxon>Bacteria</taxon>
        <taxon>Pseudomonadati</taxon>
        <taxon>Bacteroidota</taxon>
        <taxon>Flavobacteriia</taxon>
        <taxon>Flavobacteriales</taxon>
        <taxon>Schleiferiaceae</taxon>
        <taxon>Thermaurantimonas</taxon>
    </lineage>
</organism>
<name>A0A401XKB6_9FLAO</name>
<keyword evidence="1" id="KW-1133">Transmembrane helix</keyword>
<evidence type="ECO:0000313" key="2">
    <source>
        <dbReference type="EMBL" id="GCD77433.1"/>
    </source>
</evidence>
<dbReference type="EMBL" id="BHZE01000007">
    <property type="protein sequence ID" value="GCD77433.1"/>
    <property type="molecule type" value="Genomic_DNA"/>
</dbReference>
<dbReference type="OrthoDB" id="1524740at2"/>
<sequence length="159" mass="18060">MRFSSLSILILVTVSACLSGCATLFSKSIYPVTIHSTPQDVRFEVFDRYKNRIFSGTTPETVYLPASYLPFIRQRYTILITDPDFESAQMPVTFHIDGWYFANLLIPAFAPIGMLIVDPLSGSMFTLDYHCRRLTFNLKPIKISEHRDPMLAAPTSIIE</sequence>
<evidence type="ECO:0000313" key="3">
    <source>
        <dbReference type="Proteomes" id="UP000286715"/>
    </source>
</evidence>
<keyword evidence="3" id="KW-1185">Reference proteome</keyword>
<feature type="transmembrane region" description="Helical" evidence="1">
    <location>
        <begin position="99"/>
        <end position="117"/>
    </location>
</feature>
<accession>A0A401XKB6</accession>
<comment type="caution">
    <text evidence="2">The sequence shown here is derived from an EMBL/GenBank/DDBJ whole genome shotgun (WGS) entry which is preliminary data.</text>
</comment>
<reference evidence="2 3" key="1">
    <citation type="submission" date="2018-11" db="EMBL/GenBank/DDBJ databases">
        <title>Schleiferia aggregans sp. nov., a moderately thermophilic heterotrophic bacterium isolated from microbial mats at a terrestrial hot spring.</title>
        <authorList>
            <person name="Iino T."/>
            <person name="Ohkuma M."/>
            <person name="Haruta S."/>
        </authorList>
    </citation>
    <scope>NUCLEOTIDE SEQUENCE [LARGE SCALE GENOMIC DNA]</scope>
    <source>
        <strain evidence="2 3">LA</strain>
    </source>
</reference>
<keyword evidence="1" id="KW-0812">Transmembrane</keyword>
<protein>
    <recommendedName>
        <fullName evidence="4">Lipoprotein</fullName>
    </recommendedName>
</protein>
<keyword evidence="1" id="KW-0472">Membrane</keyword>
<dbReference type="PROSITE" id="PS51257">
    <property type="entry name" value="PROKAR_LIPOPROTEIN"/>
    <property type="match status" value="1"/>
</dbReference>
<dbReference type="RefSeq" id="WP_124397496.1">
    <property type="nucleotide sequence ID" value="NZ_BHZE01000007.1"/>
</dbReference>